<dbReference type="PANTHER" id="PTHR34700:SF4">
    <property type="entry name" value="PHAGE-LIKE ELEMENT PBSX PROTEIN XKDP"/>
    <property type="match status" value="1"/>
</dbReference>
<evidence type="ECO:0000256" key="1">
    <source>
        <dbReference type="SAM" id="SignalP"/>
    </source>
</evidence>
<dbReference type="PROSITE" id="PS51782">
    <property type="entry name" value="LYSM"/>
    <property type="match status" value="1"/>
</dbReference>
<evidence type="ECO:0000313" key="4">
    <source>
        <dbReference type="Proteomes" id="UP000321248"/>
    </source>
</evidence>
<dbReference type="Pfam" id="PF01476">
    <property type="entry name" value="LysM"/>
    <property type="match status" value="1"/>
</dbReference>
<dbReference type="AlphaFoldDB" id="A0A5C8KKK1"/>
<feature type="signal peptide" evidence="1">
    <location>
        <begin position="1"/>
        <end position="20"/>
    </location>
</feature>
<organism evidence="3 4">
    <name type="scientific">Alkalisalibacterium limincola</name>
    <dbReference type="NCBI Taxonomy" id="2699169"/>
    <lineage>
        <taxon>Bacteria</taxon>
        <taxon>Pseudomonadati</taxon>
        <taxon>Pseudomonadota</taxon>
        <taxon>Gammaproteobacteria</taxon>
        <taxon>Lysobacterales</taxon>
        <taxon>Lysobacteraceae</taxon>
        <taxon>Alkalisalibacterium</taxon>
    </lineage>
</organism>
<dbReference type="InterPro" id="IPR036779">
    <property type="entry name" value="LysM_dom_sf"/>
</dbReference>
<feature type="domain" description="LysM" evidence="2">
    <location>
        <begin position="31"/>
        <end position="79"/>
    </location>
</feature>
<dbReference type="EMBL" id="VRTS01000011">
    <property type="protein sequence ID" value="TXK59751.1"/>
    <property type="molecule type" value="Genomic_DNA"/>
</dbReference>
<keyword evidence="1" id="KW-0732">Signal</keyword>
<dbReference type="CDD" id="cd00118">
    <property type="entry name" value="LysM"/>
    <property type="match status" value="1"/>
</dbReference>
<name>A0A5C8KKK1_9GAMM</name>
<protein>
    <submittedName>
        <fullName evidence="3">LysM peptidoglycan-binding domain-containing protein</fullName>
    </submittedName>
</protein>
<gene>
    <name evidence="3" type="ORF">FU658_13245</name>
</gene>
<comment type="caution">
    <text evidence="3">The sequence shown here is derived from an EMBL/GenBank/DDBJ whole genome shotgun (WGS) entry which is preliminary data.</text>
</comment>
<dbReference type="SMART" id="SM00257">
    <property type="entry name" value="LysM"/>
    <property type="match status" value="1"/>
</dbReference>
<dbReference type="Gene3D" id="3.10.350.10">
    <property type="entry name" value="LysM domain"/>
    <property type="match status" value="1"/>
</dbReference>
<dbReference type="Proteomes" id="UP000321248">
    <property type="component" value="Unassembled WGS sequence"/>
</dbReference>
<proteinExistence type="predicted"/>
<evidence type="ECO:0000313" key="3">
    <source>
        <dbReference type="EMBL" id="TXK59751.1"/>
    </source>
</evidence>
<evidence type="ECO:0000259" key="2">
    <source>
        <dbReference type="PROSITE" id="PS51782"/>
    </source>
</evidence>
<dbReference type="SUPFAM" id="SSF54106">
    <property type="entry name" value="LysM domain"/>
    <property type="match status" value="1"/>
</dbReference>
<dbReference type="OrthoDB" id="9765158at2"/>
<sequence>MFHRLLAIGAIALFTFASFAVSAQLRGDHPDTYVVQRGDTLWDIAGRFLSQPWLWPEIWQANPQIANPHLIYPGDVISLAYLRGEPRLETRAGPRTEDYIDTVPLSDIEPFLRRLRVVDSLEGLPYIVALEEERMRAASGQLAYARGIEDAEPGAMYAIVRPTQMYSISRRQGRERGNYSARSIDLDFRGLEERRDWEAYWSDVNYYGRDRVDLGIELMDITTATVTRGAVGGIEVTSLLVTDEGREVRAGDRLVRVEPQPFDLQFMPHAPAEVADYGRAVVLSVADGYRAGGPRSVVALSVGSADGIDNGTVFSLWNGGRHVPDNVRTRNPLRASASAVRLPDDFAGHAMVFRTFNNVSYALVMDGVRPVKVGALAKHPDATR</sequence>
<reference evidence="3 4" key="1">
    <citation type="submission" date="2019-08" db="EMBL/GenBank/DDBJ databases">
        <authorList>
            <person name="Karlyshev A.V."/>
        </authorList>
    </citation>
    <scope>NUCLEOTIDE SEQUENCE [LARGE SCALE GENOMIC DNA]</scope>
    <source>
        <strain evidence="3 4">Alg18-2.2</strain>
    </source>
</reference>
<accession>A0A5C8KKK1</accession>
<dbReference type="PANTHER" id="PTHR34700">
    <property type="entry name" value="POTASSIUM BINDING PROTEIN KBP"/>
    <property type="match status" value="1"/>
</dbReference>
<keyword evidence="4" id="KW-1185">Reference proteome</keyword>
<feature type="chain" id="PRO_5022703742" evidence="1">
    <location>
        <begin position="21"/>
        <end position="384"/>
    </location>
</feature>
<dbReference type="InterPro" id="IPR018392">
    <property type="entry name" value="LysM"/>
</dbReference>
<dbReference type="RefSeq" id="WP_147892526.1">
    <property type="nucleotide sequence ID" value="NZ_VRTS01000011.1"/>
</dbReference>
<dbReference type="InterPro" id="IPR052196">
    <property type="entry name" value="Bact_Kbp"/>
</dbReference>